<evidence type="ECO:0000256" key="1">
    <source>
        <dbReference type="ARBA" id="ARBA00004442"/>
    </source>
</evidence>
<dbReference type="OrthoDB" id="1097962at2"/>
<dbReference type="AlphaFoldDB" id="A0A521CA52"/>
<dbReference type="Pfam" id="PF07980">
    <property type="entry name" value="SusD_RagB"/>
    <property type="match status" value="1"/>
</dbReference>
<dbReference type="SUPFAM" id="SSF48452">
    <property type="entry name" value="TPR-like"/>
    <property type="match status" value="1"/>
</dbReference>
<evidence type="ECO:0000313" key="9">
    <source>
        <dbReference type="Proteomes" id="UP000315971"/>
    </source>
</evidence>
<dbReference type="PROSITE" id="PS51257">
    <property type="entry name" value="PROKAR_LIPOPROTEIN"/>
    <property type="match status" value="1"/>
</dbReference>
<name>A0A521CA52_9SPHI</name>
<keyword evidence="5" id="KW-0998">Cell outer membrane</keyword>
<dbReference type="RefSeq" id="WP_142602804.1">
    <property type="nucleotide sequence ID" value="NZ_FXSZ01000003.1"/>
</dbReference>
<evidence type="ECO:0000256" key="2">
    <source>
        <dbReference type="ARBA" id="ARBA00006275"/>
    </source>
</evidence>
<comment type="subcellular location">
    <subcellularLocation>
        <location evidence="1">Cell outer membrane</location>
    </subcellularLocation>
</comment>
<feature type="domain" description="SusD-like N-terminal" evidence="7">
    <location>
        <begin position="23"/>
        <end position="211"/>
    </location>
</feature>
<keyword evidence="4" id="KW-0472">Membrane</keyword>
<reference evidence="8 9" key="1">
    <citation type="submission" date="2017-05" db="EMBL/GenBank/DDBJ databases">
        <authorList>
            <person name="Varghese N."/>
            <person name="Submissions S."/>
        </authorList>
    </citation>
    <scope>NUCLEOTIDE SEQUENCE [LARGE SCALE GENOMIC DNA]</scope>
    <source>
        <strain evidence="8 9">DSM 21342</strain>
    </source>
</reference>
<dbReference type="Gene3D" id="1.25.40.390">
    <property type="match status" value="1"/>
</dbReference>
<evidence type="ECO:0000256" key="3">
    <source>
        <dbReference type="ARBA" id="ARBA00022729"/>
    </source>
</evidence>
<dbReference type="EMBL" id="FXSZ01000003">
    <property type="protein sequence ID" value="SMO56293.1"/>
    <property type="molecule type" value="Genomic_DNA"/>
</dbReference>
<proteinExistence type="inferred from homology"/>
<keyword evidence="3" id="KW-0732">Signal</keyword>
<evidence type="ECO:0000256" key="4">
    <source>
        <dbReference type="ARBA" id="ARBA00023136"/>
    </source>
</evidence>
<accession>A0A521CA52</accession>
<protein>
    <submittedName>
        <fullName evidence="8">SusD family protein</fullName>
    </submittedName>
</protein>
<dbReference type="GO" id="GO:0009279">
    <property type="term" value="C:cell outer membrane"/>
    <property type="evidence" value="ECO:0007669"/>
    <property type="project" value="UniProtKB-SubCell"/>
</dbReference>
<dbReference type="Proteomes" id="UP000315971">
    <property type="component" value="Unassembled WGS sequence"/>
</dbReference>
<dbReference type="InterPro" id="IPR011990">
    <property type="entry name" value="TPR-like_helical_dom_sf"/>
</dbReference>
<sequence>MKRNYINLILTVATLLGLASCKNFLDVKPEDQMLEGTVYSNKQSVNLALNGLYLKIAGPNLYGENLTLSTMEVLAQRFNLNSTNGAWYSISQYSWAEGPTSSRTNSIWSDSYSSIMNINMFLQNLDARPGLLDAKTDSIYRGEVIAMRAMLHFDVLRLFGPRYSTVDSTQISIPYYDKVENVARPLLPANEVMKNIVADLNQAEKLLEKDPIITKGVMSTTTSTDFMVNRNYRLNYFAVKALQARVNLYRGDKAVALAAAKVVIDNASKFPWTTLANSNEKSNPDRIFSTEMILGAYSTNLYSANNVMFVEALEDNAILVPTDKNLKSVFEITETGAGVGGNDYRYRLNWAEPSGTSTRSIRTFNKYADVVKKTMDFRNTIPLLKLSEMYYIAAECEPDQIQALAYLNKVRINRNIDALTSVPNLQNELLKEYKREFFGEGQLFFYYKRTNTASIASGVDGAPAFTMDASKYVAPLPPNETQFH</sequence>
<dbReference type="InterPro" id="IPR012944">
    <property type="entry name" value="SusD_RagB_dom"/>
</dbReference>
<keyword evidence="9" id="KW-1185">Reference proteome</keyword>
<dbReference type="Pfam" id="PF14322">
    <property type="entry name" value="SusD-like_3"/>
    <property type="match status" value="1"/>
</dbReference>
<organism evidence="8 9">
    <name type="scientific">Solitalea koreensis</name>
    <dbReference type="NCBI Taxonomy" id="543615"/>
    <lineage>
        <taxon>Bacteria</taxon>
        <taxon>Pseudomonadati</taxon>
        <taxon>Bacteroidota</taxon>
        <taxon>Sphingobacteriia</taxon>
        <taxon>Sphingobacteriales</taxon>
        <taxon>Sphingobacteriaceae</taxon>
        <taxon>Solitalea</taxon>
    </lineage>
</organism>
<evidence type="ECO:0000256" key="5">
    <source>
        <dbReference type="ARBA" id="ARBA00023237"/>
    </source>
</evidence>
<evidence type="ECO:0000259" key="7">
    <source>
        <dbReference type="Pfam" id="PF14322"/>
    </source>
</evidence>
<comment type="similarity">
    <text evidence="2">Belongs to the SusD family.</text>
</comment>
<gene>
    <name evidence="8" type="ORF">SAMN06265350_103348</name>
</gene>
<evidence type="ECO:0000313" key="8">
    <source>
        <dbReference type="EMBL" id="SMO56293.1"/>
    </source>
</evidence>
<evidence type="ECO:0000259" key="6">
    <source>
        <dbReference type="Pfam" id="PF07980"/>
    </source>
</evidence>
<dbReference type="InterPro" id="IPR033985">
    <property type="entry name" value="SusD-like_N"/>
</dbReference>
<feature type="domain" description="RagB/SusD" evidence="6">
    <location>
        <begin position="329"/>
        <end position="451"/>
    </location>
</feature>